<sequence length="288" mass="31720">MLSFSRRSLALWAFALSAIDVKAHPLLVGHIVLHADELRSEYDYVIVGGGASGLTVANRLSEEPGTTVLVIEAGEFDQDEDFVTIPGLAGGAVGTKYDWNTTYAASEYLGGREVPVSQGKVVGGGTKLNRMVFDRGSKSDYDGWETLGNEGWNWEGLLPYFKKNEVFTPPVDEIREEYNITWDESAHGFDGYMHSTYSPFYWPTTKNFIEATRTLGIPVSNDQANGNAIGGYFCPHNMDPTEYKRSSADEAYYDTASKRDNFHLLAGHQATRILTCTDGVTKATGIEV</sequence>
<dbReference type="PANTHER" id="PTHR11552">
    <property type="entry name" value="GLUCOSE-METHANOL-CHOLINE GMC OXIDOREDUCTASE"/>
    <property type="match status" value="1"/>
</dbReference>
<dbReference type="SUPFAM" id="SSF51905">
    <property type="entry name" value="FAD/NAD(P)-binding domain"/>
    <property type="match status" value="1"/>
</dbReference>
<dbReference type="PROSITE" id="PS00623">
    <property type="entry name" value="GMC_OXRED_1"/>
    <property type="match status" value="1"/>
</dbReference>
<dbReference type="OMA" id="PAVENMN"/>
<keyword evidence="2" id="KW-0274">FAD</keyword>
<evidence type="ECO:0000313" key="6">
    <source>
        <dbReference type="Proteomes" id="UP000193240"/>
    </source>
</evidence>
<keyword evidence="3" id="KW-0732">Signal</keyword>
<dbReference type="PANTHER" id="PTHR11552:SF115">
    <property type="entry name" value="DEHYDROGENASE XPTC-RELATED"/>
    <property type="match status" value="1"/>
</dbReference>
<dbReference type="InterPro" id="IPR036188">
    <property type="entry name" value="FAD/NAD-bd_sf"/>
</dbReference>
<gene>
    <name evidence="5" type="ORF">B5807_04456</name>
</gene>
<organism evidence="5 6">
    <name type="scientific">Epicoccum nigrum</name>
    <name type="common">Soil fungus</name>
    <name type="synonym">Epicoccum purpurascens</name>
    <dbReference type="NCBI Taxonomy" id="105696"/>
    <lineage>
        <taxon>Eukaryota</taxon>
        <taxon>Fungi</taxon>
        <taxon>Dikarya</taxon>
        <taxon>Ascomycota</taxon>
        <taxon>Pezizomycotina</taxon>
        <taxon>Dothideomycetes</taxon>
        <taxon>Pleosporomycetidae</taxon>
        <taxon>Pleosporales</taxon>
        <taxon>Pleosporineae</taxon>
        <taxon>Didymellaceae</taxon>
        <taxon>Epicoccum</taxon>
    </lineage>
</organism>
<dbReference type="InParanoid" id="A0A1Y2M3G8"/>
<dbReference type="InterPro" id="IPR000172">
    <property type="entry name" value="GMC_OxRdtase_N"/>
</dbReference>
<dbReference type="GO" id="GO:0044550">
    <property type="term" value="P:secondary metabolite biosynthetic process"/>
    <property type="evidence" value="ECO:0007669"/>
    <property type="project" value="TreeGrafter"/>
</dbReference>
<dbReference type="AlphaFoldDB" id="A0A1Y2M3G8"/>
<keyword evidence="6" id="KW-1185">Reference proteome</keyword>
<feature type="domain" description="Glucose-methanol-choline oxidoreductase N-terminal" evidence="4">
    <location>
        <begin position="119"/>
        <end position="142"/>
    </location>
</feature>
<name>A0A1Y2M3G8_EPING</name>
<dbReference type="Proteomes" id="UP000193240">
    <property type="component" value="Unassembled WGS sequence"/>
</dbReference>
<comment type="similarity">
    <text evidence="1 2">Belongs to the GMC oxidoreductase family.</text>
</comment>
<accession>A0A1Y2M3G8</accession>
<protein>
    <recommendedName>
        <fullName evidence="4">Glucose-methanol-choline oxidoreductase N-terminal domain-containing protein</fullName>
    </recommendedName>
</protein>
<evidence type="ECO:0000256" key="2">
    <source>
        <dbReference type="RuleBase" id="RU003968"/>
    </source>
</evidence>
<dbReference type="Gene3D" id="3.50.50.60">
    <property type="entry name" value="FAD/NAD(P)-binding domain"/>
    <property type="match status" value="1"/>
</dbReference>
<dbReference type="Gene3D" id="3.30.560.10">
    <property type="entry name" value="Glucose Oxidase, domain 3"/>
    <property type="match status" value="1"/>
</dbReference>
<evidence type="ECO:0000256" key="1">
    <source>
        <dbReference type="ARBA" id="ARBA00010790"/>
    </source>
</evidence>
<dbReference type="GO" id="GO:0016614">
    <property type="term" value="F:oxidoreductase activity, acting on CH-OH group of donors"/>
    <property type="evidence" value="ECO:0007669"/>
    <property type="project" value="InterPro"/>
</dbReference>
<dbReference type="InterPro" id="IPR012132">
    <property type="entry name" value="GMC_OxRdtase"/>
</dbReference>
<dbReference type="STRING" id="105696.A0A1Y2M3G8"/>
<evidence type="ECO:0000313" key="5">
    <source>
        <dbReference type="EMBL" id="OSS50656.1"/>
    </source>
</evidence>
<dbReference type="GO" id="GO:0050660">
    <property type="term" value="F:flavin adenine dinucleotide binding"/>
    <property type="evidence" value="ECO:0007669"/>
    <property type="project" value="InterPro"/>
</dbReference>
<reference evidence="5 6" key="1">
    <citation type="journal article" date="2017" name="Genome Announc.">
        <title>Genome sequence of the saprophytic ascomycete Epicoccum nigrum ICMP 19927 strain isolated from New Zealand.</title>
        <authorList>
            <person name="Fokin M."/>
            <person name="Fleetwood D."/>
            <person name="Weir B.S."/>
            <person name="Villas-Boas S.G."/>
        </authorList>
    </citation>
    <scope>NUCLEOTIDE SEQUENCE [LARGE SCALE GENOMIC DNA]</scope>
    <source>
        <strain evidence="5 6">ICMP 19927</strain>
    </source>
</reference>
<keyword evidence="2" id="KW-0285">Flavoprotein</keyword>
<proteinExistence type="inferred from homology"/>
<evidence type="ECO:0000256" key="3">
    <source>
        <dbReference type="SAM" id="SignalP"/>
    </source>
</evidence>
<evidence type="ECO:0000259" key="4">
    <source>
        <dbReference type="PROSITE" id="PS00623"/>
    </source>
</evidence>
<feature type="chain" id="PRO_5012734235" description="Glucose-methanol-choline oxidoreductase N-terminal domain-containing protein" evidence="3">
    <location>
        <begin position="24"/>
        <end position="288"/>
    </location>
</feature>
<dbReference type="Pfam" id="PF00732">
    <property type="entry name" value="GMC_oxred_N"/>
    <property type="match status" value="1"/>
</dbReference>
<dbReference type="EMBL" id="KZ107841">
    <property type="protein sequence ID" value="OSS50656.1"/>
    <property type="molecule type" value="Genomic_DNA"/>
</dbReference>
<feature type="signal peptide" evidence="3">
    <location>
        <begin position="1"/>
        <end position="23"/>
    </location>
</feature>